<dbReference type="AlphaFoldDB" id="L0JI71"/>
<dbReference type="SUPFAM" id="SSF51161">
    <property type="entry name" value="Trimeric LpxA-like enzymes"/>
    <property type="match status" value="1"/>
</dbReference>
<dbReference type="HOGENOM" id="CLU_659911_0_0_2"/>
<reference evidence="2 4" key="3">
    <citation type="journal article" date="2014" name="PLoS Genet.">
        <title>Phylogenetically driven sequencing of extremely halophilic archaea reveals strategies for static and dynamic osmo-response.</title>
        <authorList>
            <person name="Becker E.A."/>
            <person name="Seitzer P.M."/>
            <person name="Tritt A."/>
            <person name="Larsen D."/>
            <person name="Krusor M."/>
            <person name="Yao A.I."/>
            <person name="Wu D."/>
            <person name="Madern D."/>
            <person name="Eisen J.A."/>
            <person name="Darling A.E."/>
            <person name="Facciotti M.T."/>
        </authorList>
    </citation>
    <scope>NUCLEOTIDE SEQUENCE [LARGE SCALE GENOMIC DNA]</scope>
    <source>
        <strain evidence="2 4">DSM 15624</strain>
    </source>
</reference>
<reference evidence="3" key="2">
    <citation type="submission" date="2012-02" db="EMBL/GenBank/DDBJ databases">
        <title>Complete sequence of chromosome of Natrinema pellirubrum DSM 15624.</title>
        <authorList>
            <person name="Lucas S."/>
            <person name="Han J."/>
            <person name="Lapidus A."/>
            <person name="Cheng J.-F."/>
            <person name="Goodwin L."/>
            <person name="Pitluck S."/>
            <person name="Peters L."/>
            <person name="Teshima H."/>
            <person name="Detter J.C."/>
            <person name="Han C."/>
            <person name="Tapia R."/>
            <person name="Land M."/>
            <person name="Hauser L."/>
            <person name="Kyrpides N."/>
            <person name="Ivanova N."/>
            <person name="Pagani I."/>
            <person name="Sproer C."/>
            <person name="Anderson I."/>
            <person name="Woyke T."/>
        </authorList>
    </citation>
    <scope>NUCLEOTIDE SEQUENCE [LARGE SCALE GENOMIC DNA]</scope>
    <source>
        <strain evidence="3">DSM 15624 / JCM 10476 / NCIMB 786</strain>
    </source>
</reference>
<dbReference type="EMBL" id="AOIE01000026">
    <property type="protein sequence ID" value="ELY78853.1"/>
    <property type="molecule type" value="Genomic_DNA"/>
</dbReference>
<evidence type="ECO:0000313" key="3">
    <source>
        <dbReference type="Proteomes" id="UP000010843"/>
    </source>
</evidence>
<dbReference type="Gene3D" id="2.160.10.10">
    <property type="entry name" value="Hexapeptide repeat proteins"/>
    <property type="match status" value="1"/>
</dbReference>
<evidence type="ECO:0000313" key="1">
    <source>
        <dbReference type="EMBL" id="AGB30257.1"/>
    </source>
</evidence>
<sequence length="445" mass="45735">MSRIAKLGLLLVVTGVMTMYGPVFGFTTIAADRTTDISTADSDALVGIEVTGEVPDKDTDAVVVEITNNANEAYDPLEAQATIVEDSGGSLAISSGFDSSLPPGETTGVELTCDGNNGGEATVVVDADAYGSTLEVRDVSHSMTFQYSCAGGTKGDFETSNPTTLGDDFDELEFDLKNIGQKKAQIKYISIETTAADAAEIENVEIDGTEASNVALGDISELRKKVQMNSGEKVTVGVYGFQDTIGTPVSIEGKDVSLSLYGSNGKFIEQVTVTAPAYPASGEDVVTNGDVVVEDGAGDIDAGGDVTANDGSKIDGSINADGEIDLGAKSEVSQSITAGDEITVGSERQIKGDIISETGSVTMEPESVAKGRITAGDSVTINDQAKVDEYIDADGDVTIRDGAAVDGNEDLGDGVVLRAGGDVTIESGAKVGGEIEADGTIVDNR</sequence>
<dbReference type="OrthoDB" id="176496at2157"/>
<dbReference type="STRING" id="797303.Natpe_0325"/>
<dbReference type="InterPro" id="IPR011004">
    <property type="entry name" value="Trimer_LpxA-like_sf"/>
</dbReference>
<dbReference type="EMBL" id="CP003372">
    <property type="protein sequence ID" value="AGB30257.1"/>
    <property type="molecule type" value="Genomic_DNA"/>
</dbReference>
<protein>
    <submittedName>
        <fullName evidence="1">Uncharacterized protein</fullName>
    </submittedName>
</protein>
<proteinExistence type="predicted"/>
<dbReference type="PATRIC" id="fig|797303.5.peg.1061"/>
<keyword evidence="4" id="KW-1185">Reference proteome</keyword>
<reference evidence="1" key="1">
    <citation type="submission" date="2012-02" db="EMBL/GenBank/DDBJ databases">
        <title>Complete sequence of chromosome of Natrinema pellirubrum DSM 15624.</title>
        <authorList>
            <consortium name="US DOE Joint Genome Institute"/>
            <person name="Lucas S."/>
            <person name="Han J."/>
            <person name="Lapidus A."/>
            <person name="Cheng J.-F."/>
            <person name="Goodwin L."/>
            <person name="Pitluck S."/>
            <person name="Peters L."/>
            <person name="Teshima H."/>
            <person name="Detter J.C."/>
            <person name="Han C."/>
            <person name="Tapia R."/>
            <person name="Land M."/>
            <person name="Hauser L."/>
            <person name="Kyrpides N."/>
            <person name="Ivanova N."/>
            <person name="Pagani I."/>
            <person name="Sproer C."/>
            <person name="Anderson I."/>
            <person name="Woyke T."/>
        </authorList>
    </citation>
    <scope>NUCLEOTIDE SEQUENCE</scope>
    <source>
        <strain evidence="1">DSM 15624</strain>
    </source>
</reference>
<evidence type="ECO:0000313" key="4">
    <source>
        <dbReference type="Proteomes" id="UP000011593"/>
    </source>
</evidence>
<dbReference type="GeneID" id="14334784"/>
<dbReference type="eggNOG" id="arCOG04400">
    <property type="taxonomic scope" value="Archaea"/>
</dbReference>
<dbReference type="Proteomes" id="UP000011593">
    <property type="component" value="Unassembled WGS sequence"/>
</dbReference>
<name>L0JI71_NATP1</name>
<dbReference type="RefSeq" id="WP_006180362.1">
    <property type="nucleotide sequence ID" value="NC_019962.1"/>
</dbReference>
<dbReference type="KEGG" id="npe:Natpe_0325"/>
<accession>L0JI71</accession>
<gene>
    <name evidence="1" type="ordered locus">Natpe_0325</name>
    <name evidence="2" type="ORF">C488_05192</name>
</gene>
<organism evidence="1 3">
    <name type="scientific">Natrinema pellirubrum (strain DSM 15624 / CIP 106293 / JCM 10476 / NCIMB 786 / 157)</name>
    <dbReference type="NCBI Taxonomy" id="797303"/>
    <lineage>
        <taxon>Archaea</taxon>
        <taxon>Methanobacteriati</taxon>
        <taxon>Methanobacteriota</taxon>
        <taxon>Stenosarchaea group</taxon>
        <taxon>Halobacteria</taxon>
        <taxon>Halobacteriales</taxon>
        <taxon>Natrialbaceae</taxon>
        <taxon>Natrinema</taxon>
    </lineage>
</organism>
<dbReference type="Proteomes" id="UP000010843">
    <property type="component" value="Chromosome"/>
</dbReference>
<evidence type="ECO:0000313" key="2">
    <source>
        <dbReference type="EMBL" id="ELY78853.1"/>
    </source>
</evidence>
<dbReference type="eggNOG" id="arCOG04381">
    <property type="taxonomic scope" value="Archaea"/>
</dbReference>